<comment type="caution">
    <text evidence="1">The sequence shown here is derived from an EMBL/GenBank/DDBJ whole genome shotgun (WGS) entry which is preliminary data.</text>
</comment>
<evidence type="ECO:0000313" key="2">
    <source>
        <dbReference type="Proteomes" id="UP001500880"/>
    </source>
</evidence>
<gene>
    <name evidence="1" type="ORF">GCM10008986_22780</name>
</gene>
<protein>
    <recommendedName>
        <fullName evidence="3">Hook-length control protein FliK</fullName>
    </recommendedName>
</protein>
<accession>A0ABN1BDG9</accession>
<sequence length="536" mass="61288">MQNSGITKALQSIRIRSVQNSGLSFKTGQIVTGKVEKFLPQNKAMIQMGGQKLIAQLEHFLQANKRYVFQVKQASPFVKLQVVSEKPVKNQQESAAILLKEMGMKGTRNQHTFLSFLLDHQLPVQKQVLSQAFGLLDRGSSFDESRMVLLEMLQRNLPMTKEVFDTTYARLFRPISISNAAEILTQSLPDEFSNETIQLRNILHLFHSGESNFSTRQLASYILSDIHKGSTQTFSLLKASGLIPGKMDFTSWKQEWTSWAEQNQIQLGRPFFNKQVVMKDSPLPFESMEEFYQGIRALWKSMKSTGNQDFQRALDFWLLQGAGSEKYAHVFTAAEKAAIKFRGFTSLLSSQPDLNSPGMSDTYKPLTELLQSVQQQVNGQKLKQPLQQLMQVFSGIQLLSNDYGEWTQFSVQFPGELFGLQEDFFMDFEGKKKDDDQLDSDYCRVMFYLQLHQLKETVMDMNIQNKQISLTIFNQNPSRIRPIAKLFEPVLKDNLSQLNFPLMSVQIKEFRHNTGFPGTNRLGSAYTQEKGLDIKI</sequence>
<name>A0ABN1BDG9_9BACI</name>
<evidence type="ECO:0000313" key="1">
    <source>
        <dbReference type="EMBL" id="GAA0495480.1"/>
    </source>
</evidence>
<keyword evidence="2" id="KW-1185">Reference proteome</keyword>
<evidence type="ECO:0008006" key="3">
    <source>
        <dbReference type="Google" id="ProtNLM"/>
    </source>
</evidence>
<reference evidence="1 2" key="1">
    <citation type="journal article" date="2019" name="Int. J. Syst. Evol. Microbiol.">
        <title>The Global Catalogue of Microorganisms (GCM) 10K type strain sequencing project: providing services to taxonomists for standard genome sequencing and annotation.</title>
        <authorList>
            <consortium name="The Broad Institute Genomics Platform"/>
            <consortium name="The Broad Institute Genome Sequencing Center for Infectious Disease"/>
            <person name="Wu L."/>
            <person name="Ma J."/>
        </authorList>
    </citation>
    <scope>NUCLEOTIDE SEQUENCE [LARGE SCALE GENOMIC DNA]</scope>
    <source>
        <strain evidence="1 2">JCM 12389</strain>
    </source>
</reference>
<proteinExistence type="predicted"/>
<dbReference type="Proteomes" id="UP001500880">
    <property type="component" value="Unassembled WGS sequence"/>
</dbReference>
<dbReference type="RefSeq" id="WP_343841081.1">
    <property type="nucleotide sequence ID" value="NZ_BAAADO010000004.1"/>
</dbReference>
<dbReference type="EMBL" id="BAAADO010000004">
    <property type="protein sequence ID" value="GAA0495480.1"/>
    <property type="molecule type" value="Genomic_DNA"/>
</dbReference>
<organism evidence="1 2">
    <name type="scientific">Salinibacillus aidingensis</name>
    <dbReference type="NCBI Taxonomy" id="237684"/>
    <lineage>
        <taxon>Bacteria</taxon>
        <taxon>Bacillati</taxon>
        <taxon>Bacillota</taxon>
        <taxon>Bacilli</taxon>
        <taxon>Bacillales</taxon>
        <taxon>Bacillaceae</taxon>
        <taxon>Salinibacillus</taxon>
    </lineage>
</organism>